<dbReference type="PANTHER" id="PTHR11133">
    <property type="entry name" value="SACCHAROPINE DEHYDROGENASE"/>
    <property type="match status" value="1"/>
</dbReference>
<sequence>MRLWVRVEERPTERRTPIVPADARRLVEAGVRVTVEESPRRVFPIEAYADAGCAVAPAGSWVDADPDVVVVGLKELPPEPAALRHRHVLFGHAFKGQPGAAELLRRFAAGGGTLLDLEYLVDERGRRLAAFGRWAGYTGAALGVLALRGRLPVPLEPGTREELDARLRPEPGDDRPAVLVIGARGRSGQGALAALEVAGLAPTRWDVASTRTLDRPALLAHDVLVNVVFNTTPRPAFVRPADVGDPSRRLRLICDVTCDVGSPANLLPIYDTVTDWQHPVRRLHDDPVLDLIAIDNLPSLLPAEASTAFSADLLPLLLTLDGGEPWQRARRTYEDALRAQGAGQPARE</sequence>
<accession>A0A6J4JBC2</accession>
<gene>
    <name evidence="7" type="ORF">AVDCRST_MAG41-3102</name>
</gene>
<dbReference type="SMART" id="SM01003">
    <property type="entry name" value="AlaDh_PNT_N"/>
    <property type="match status" value="1"/>
</dbReference>
<feature type="binding site" evidence="5">
    <location>
        <position position="126"/>
    </location>
    <ligand>
        <name>NAD(+)</name>
        <dbReference type="ChEBI" id="CHEBI:57540"/>
    </ligand>
</feature>
<feature type="binding site" evidence="5">
    <location>
        <position position="256"/>
    </location>
    <ligand>
        <name>NAD(+)</name>
        <dbReference type="ChEBI" id="CHEBI:57540"/>
    </ligand>
</feature>
<evidence type="ECO:0000256" key="4">
    <source>
        <dbReference type="PIRSR" id="PIRSR018250-1"/>
    </source>
</evidence>
<keyword evidence="2 7" id="KW-0560">Oxidoreductase</keyword>
<feature type="binding site" evidence="5">
    <location>
        <position position="210"/>
    </location>
    <ligand>
        <name>NAD(+)</name>
        <dbReference type="ChEBI" id="CHEBI:57540"/>
    </ligand>
</feature>
<reference evidence="7" key="1">
    <citation type="submission" date="2020-02" db="EMBL/GenBank/DDBJ databases">
        <authorList>
            <person name="Meier V. D."/>
        </authorList>
    </citation>
    <scope>NUCLEOTIDE SEQUENCE</scope>
    <source>
        <strain evidence="7">AVDCRST_MAG41</strain>
    </source>
</reference>
<dbReference type="InterPro" id="IPR027281">
    <property type="entry name" value="Lys1"/>
</dbReference>
<dbReference type="PIRSF" id="PIRSF018250">
    <property type="entry name" value="Saccharopine_DH_Lys"/>
    <property type="match status" value="1"/>
</dbReference>
<organism evidence="7">
    <name type="scientific">uncultured Mycobacteriales bacterium</name>
    <dbReference type="NCBI Taxonomy" id="581187"/>
    <lineage>
        <taxon>Bacteria</taxon>
        <taxon>Bacillati</taxon>
        <taxon>Actinomycetota</taxon>
        <taxon>Actinomycetes</taxon>
        <taxon>Mycobacteriales</taxon>
        <taxon>environmental samples</taxon>
    </lineage>
</organism>
<dbReference type="CDD" id="cd12188">
    <property type="entry name" value="SDH"/>
    <property type="match status" value="1"/>
</dbReference>
<evidence type="ECO:0000256" key="1">
    <source>
        <dbReference type="ARBA" id="ARBA00005689"/>
    </source>
</evidence>
<dbReference type="InterPro" id="IPR007886">
    <property type="entry name" value="AlaDH/PNT_N"/>
</dbReference>
<proteinExistence type="inferred from homology"/>
<evidence type="ECO:0000259" key="6">
    <source>
        <dbReference type="SMART" id="SM01003"/>
    </source>
</evidence>
<evidence type="ECO:0000256" key="3">
    <source>
        <dbReference type="ARBA" id="ARBA00023027"/>
    </source>
</evidence>
<dbReference type="Gene3D" id="3.40.50.720">
    <property type="entry name" value="NAD(P)-binding Rossmann-like Domain"/>
    <property type="match status" value="2"/>
</dbReference>
<evidence type="ECO:0000313" key="7">
    <source>
        <dbReference type="EMBL" id="CAA9274359.1"/>
    </source>
</evidence>
<name>A0A6J4JBC2_9ACTN</name>
<comment type="similarity">
    <text evidence="1">Belongs to the AlaDH/PNT family.</text>
</comment>
<dbReference type="GO" id="GO:0005737">
    <property type="term" value="C:cytoplasm"/>
    <property type="evidence" value="ECO:0007669"/>
    <property type="project" value="TreeGrafter"/>
</dbReference>
<dbReference type="SUPFAM" id="SSF52283">
    <property type="entry name" value="Formate/glycerate dehydrogenase catalytic domain-like"/>
    <property type="match status" value="1"/>
</dbReference>
<dbReference type="GO" id="GO:0019878">
    <property type="term" value="P:lysine biosynthetic process via aminoadipic acid"/>
    <property type="evidence" value="ECO:0007669"/>
    <property type="project" value="TreeGrafter"/>
</dbReference>
<dbReference type="GO" id="GO:0004754">
    <property type="term" value="F:saccharopine dehydrogenase (NAD+, L-lysine-forming) activity"/>
    <property type="evidence" value="ECO:0007669"/>
    <property type="project" value="UniProtKB-EC"/>
</dbReference>
<protein>
    <submittedName>
        <fullName evidence="7">Saccharopine dehydrogenase [NAD+, L-lysine-forming]</fullName>
        <ecNumber evidence="7">1.5.1.7</ecNumber>
    </submittedName>
</protein>
<dbReference type="AlphaFoldDB" id="A0A6J4JBC2"/>
<dbReference type="InterPro" id="IPR051168">
    <property type="entry name" value="AASS"/>
</dbReference>
<evidence type="ECO:0000256" key="5">
    <source>
        <dbReference type="PIRSR" id="PIRSR018250-3"/>
    </source>
</evidence>
<dbReference type="EMBL" id="CADCTP010000283">
    <property type="protein sequence ID" value="CAA9274359.1"/>
    <property type="molecule type" value="Genomic_DNA"/>
</dbReference>
<dbReference type="EC" id="1.5.1.7" evidence="7"/>
<dbReference type="PANTHER" id="PTHR11133:SF23">
    <property type="entry name" value="SACCHAROPINE DEHYDROGENASE [NAD(+), L-LYSINE-FORMING]"/>
    <property type="match status" value="1"/>
</dbReference>
<feature type="binding site" evidence="5">
    <location>
        <begin position="185"/>
        <end position="186"/>
    </location>
    <ligand>
        <name>NAD(+)</name>
        <dbReference type="ChEBI" id="CHEBI:57540"/>
    </ligand>
</feature>
<feature type="active site" description="Proton donor" evidence="4">
    <location>
        <position position="92"/>
    </location>
</feature>
<feature type="active site" description="Proton acceptor" evidence="4">
    <location>
        <position position="74"/>
    </location>
</feature>
<feature type="domain" description="Alanine dehydrogenase/pyridine nucleotide transhydrogenase N-terminal" evidence="6">
    <location>
        <begin position="4"/>
        <end position="138"/>
    </location>
</feature>
<feature type="binding site" evidence="5">
    <location>
        <position position="206"/>
    </location>
    <ligand>
        <name>NAD(+)</name>
        <dbReference type="ChEBI" id="CHEBI:57540"/>
    </ligand>
</feature>
<dbReference type="Pfam" id="PF05222">
    <property type="entry name" value="AlaDh_PNT_N"/>
    <property type="match status" value="1"/>
</dbReference>
<feature type="binding site" evidence="5">
    <location>
        <begin position="294"/>
        <end position="297"/>
    </location>
    <ligand>
        <name>NAD(+)</name>
        <dbReference type="ChEBI" id="CHEBI:57540"/>
    </ligand>
</feature>
<keyword evidence="3 5" id="KW-0520">NAD</keyword>
<evidence type="ECO:0000256" key="2">
    <source>
        <dbReference type="ARBA" id="ARBA00023002"/>
    </source>
</evidence>